<feature type="domain" description="GGDEF" evidence="2">
    <location>
        <begin position="331"/>
        <end position="464"/>
    </location>
</feature>
<dbReference type="InterPro" id="IPR029787">
    <property type="entry name" value="Nucleotide_cyclase"/>
</dbReference>
<dbReference type="InterPro" id="IPR043128">
    <property type="entry name" value="Rev_trsase/Diguanyl_cyclase"/>
</dbReference>
<dbReference type="SUPFAM" id="SSF55073">
    <property type="entry name" value="Nucleotide cyclase"/>
    <property type="match status" value="1"/>
</dbReference>
<dbReference type="InterPro" id="IPR052163">
    <property type="entry name" value="DGC-Regulatory_Protein"/>
</dbReference>
<feature type="transmembrane region" description="Helical" evidence="1">
    <location>
        <begin position="161"/>
        <end position="180"/>
    </location>
</feature>
<sequence>MRTLPRRASGAQRGLALLYAAVLVAAGVALSVGGGAFGAVAEIGRALFGVAGLVAALLAARDVTSRARQAWRAVAVSFAVLAVTPVIALFTTSPVLDDVSHVAFVGALVIALQLFPLAPASRRERWKTGLDAAVVLVGGFMLLWFLAIGPYVDRHGWTSEAMLLPVVDLALLFSVSRALLRRAEGALRPLAAGALVLFAGDAVHGATSQLSPWQFLVWLTADALLVAAAVEQRRPVVRRPFAPVRYLPYAAVAVAHGLMLLAAVQQGALFPWGGLALGGATISVIVLTRQAIVQRESDERAVTDELTGLANRARFRETSHRALARGERTGRLSAVLVIDLNGFKEVNDTLGHKSGDLVLVEFAKALRAGVPSWGLPCRLGGDEFAVVLPDLDFAEQAYDVAGALASALAPVVVEGRLMPLAAGIGIAVSGPGELTHDVIVHRADLAMYRAKRLGPQTRWAVWQESFEQDRAAA</sequence>
<name>A0A7W7G024_9ACTN</name>
<evidence type="ECO:0000256" key="1">
    <source>
        <dbReference type="SAM" id="Phobius"/>
    </source>
</evidence>
<proteinExistence type="predicted"/>
<keyword evidence="1" id="KW-1133">Transmembrane helix</keyword>
<dbReference type="Pfam" id="PF00990">
    <property type="entry name" value="GGDEF"/>
    <property type="match status" value="1"/>
</dbReference>
<feature type="transmembrane region" description="Helical" evidence="1">
    <location>
        <begin position="242"/>
        <end position="263"/>
    </location>
</feature>
<organism evidence="3 4">
    <name type="scientific">Paractinoplanes abujensis</name>
    <dbReference type="NCBI Taxonomy" id="882441"/>
    <lineage>
        <taxon>Bacteria</taxon>
        <taxon>Bacillati</taxon>
        <taxon>Actinomycetota</taxon>
        <taxon>Actinomycetes</taxon>
        <taxon>Micromonosporales</taxon>
        <taxon>Micromonosporaceae</taxon>
        <taxon>Paractinoplanes</taxon>
    </lineage>
</organism>
<reference evidence="3 4" key="1">
    <citation type="submission" date="2020-08" db="EMBL/GenBank/DDBJ databases">
        <title>Sequencing the genomes of 1000 actinobacteria strains.</title>
        <authorList>
            <person name="Klenk H.-P."/>
        </authorList>
    </citation>
    <scope>NUCLEOTIDE SEQUENCE [LARGE SCALE GENOMIC DNA]</scope>
    <source>
        <strain evidence="3 4">DSM 45518</strain>
    </source>
</reference>
<feature type="transmembrane region" description="Helical" evidence="1">
    <location>
        <begin position="130"/>
        <end position="149"/>
    </location>
</feature>
<dbReference type="PANTHER" id="PTHR46663:SF4">
    <property type="entry name" value="DIGUANYLATE CYCLASE DGCT-RELATED"/>
    <property type="match status" value="1"/>
</dbReference>
<dbReference type="NCBIfam" id="TIGR00254">
    <property type="entry name" value="GGDEF"/>
    <property type="match status" value="1"/>
</dbReference>
<evidence type="ECO:0000313" key="4">
    <source>
        <dbReference type="Proteomes" id="UP000542742"/>
    </source>
</evidence>
<evidence type="ECO:0000259" key="2">
    <source>
        <dbReference type="PROSITE" id="PS50887"/>
    </source>
</evidence>
<dbReference type="PANTHER" id="PTHR46663">
    <property type="entry name" value="DIGUANYLATE CYCLASE DGCT-RELATED"/>
    <property type="match status" value="1"/>
</dbReference>
<dbReference type="RefSeq" id="WP_184950029.1">
    <property type="nucleotide sequence ID" value="NZ_BOMC01000006.1"/>
</dbReference>
<dbReference type="AlphaFoldDB" id="A0A7W7G024"/>
<feature type="transmembrane region" description="Helical" evidence="1">
    <location>
        <begin position="73"/>
        <end position="93"/>
    </location>
</feature>
<evidence type="ECO:0000313" key="3">
    <source>
        <dbReference type="EMBL" id="MBB4691177.1"/>
    </source>
</evidence>
<feature type="transmembrane region" description="Helical" evidence="1">
    <location>
        <begin position="43"/>
        <end position="61"/>
    </location>
</feature>
<dbReference type="Proteomes" id="UP000542742">
    <property type="component" value="Unassembled WGS sequence"/>
</dbReference>
<dbReference type="PROSITE" id="PS50887">
    <property type="entry name" value="GGDEF"/>
    <property type="match status" value="1"/>
</dbReference>
<keyword evidence="1" id="KW-0472">Membrane</keyword>
<comment type="caution">
    <text evidence="3">The sequence shown here is derived from an EMBL/GenBank/DDBJ whole genome shotgun (WGS) entry which is preliminary data.</text>
</comment>
<accession>A0A7W7G024</accession>
<feature type="transmembrane region" description="Helical" evidence="1">
    <location>
        <begin position="269"/>
        <end position="287"/>
    </location>
</feature>
<keyword evidence="1" id="KW-0812">Transmembrane</keyword>
<dbReference type="CDD" id="cd01949">
    <property type="entry name" value="GGDEF"/>
    <property type="match status" value="1"/>
</dbReference>
<dbReference type="Gene3D" id="3.30.70.270">
    <property type="match status" value="1"/>
</dbReference>
<keyword evidence="4" id="KW-1185">Reference proteome</keyword>
<dbReference type="SMART" id="SM00267">
    <property type="entry name" value="GGDEF"/>
    <property type="match status" value="1"/>
</dbReference>
<gene>
    <name evidence="3" type="ORF">BKA14_001325</name>
</gene>
<feature type="transmembrane region" description="Helical" evidence="1">
    <location>
        <begin position="99"/>
        <end position="118"/>
    </location>
</feature>
<dbReference type="EMBL" id="JACHMF010000001">
    <property type="protein sequence ID" value="MBB4691177.1"/>
    <property type="molecule type" value="Genomic_DNA"/>
</dbReference>
<dbReference type="InterPro" id="IPR000160">
    <property type="entry name" value="GGDEF_dom"/>
</dbReference>
<feature type="transmembrane region" description="Helical" evidence="1">
    <location>
        <begin position="16"/>
        <end position="37"/>
    </location>
</feature>
<protein>
    <submittedName>
        <fullName evidence="3">Diguanylate cyclase (GGDEF)-like protein</fullName>
    </submittedName>
</protein>